<evidence type="ECO:0000256" key="4">
    <source>
        <dbReference type="ARBA" id="ARBA00022989"/>
    </source>
</evidence>
<protein>
    <submittedName>
        <fullName evidence="11">Phosphatidylinositol synthase</fullName>
    </submittedName>
</protein>
<dbReference type="VEuPathDB" id="ToxoDB:CSUI_009061"/>
<dbReference type="PANTHER" id="PTHR15362">
    <property type="entry name" value="PHOSPHATIDYLINOSITOL SYNTHASE"/>
    <property type="match status" value="1"/>
</dbReference>
<dbReference type="GeneID" id="94432391"/>
<evidence type="ECO:0000256" key="3">
    <source>
        <dbReference type="ARBA" id="ARBA00022692"/>
    </source>
</evidence>
<keyword evidence="4 10" id="KW-1133">Transmembrane helix</keyword>
<dbReference type="GO" id="GO:0005794">
    <property type="term" value="C:Golgi apparatus"/>
    <property type="evidence" value="ECO:0007669"/>
    <property type="project" value="TreeGrafter"/>
</dbReference>
<dbReference type="GO" id="GO:0006661">
    <property type="term" value="P:phosphatidylinositol biosynthetic process"/>
    <property type="evidence" value="ECO:0007669"/>
    <property type="project" value="TreeGrafter"/>
</dbReference>
<proteinExistence type="inferred from homology"/>
<dbReference type="Gene3D" id="1.20.120.1760">
    <property type="match status" value="1"/>
</dbReference>
<dbReference type="GO" id="GO:0016020">
    <property type="term" value="C:membrane"/>
    <property type="evidence" value="ECO:0007669"/>
    <property type="project" value="UniProtKB-SubCell"/>
</dbReference>
<reference evidence="11 12" key="1">
    <citation type="journal article" date="2017" name="Int. J. Parasitol.">
        <title>The genome of the protozoan parasite Cystoisospora suis and a reverse vaccinology approach to identify vaccine candidates.</title>
        <authorList>
            <person name="Palmieri N."/>
            <person name="Shrestha A."/>
            <person name="Ruttkowski B."/>
            <person name="Beck T."/>
            <person name="Vogl C."/>
            <person name="Tomley F."/>
            <person name="Blake D.P."/>
            <person name="Joachim A."/>
        </authorList>
    </citation>
    <scope>NUCLEOTIDE SEQUENCE [LARGE SCALE GENOMIC DNA]</scope>
    <source>
        <strain evidence="11 12">Wien I</strain>
    </source>
</reference>
<dbReference type="InterPro" id="IPR000462">
    <property type="entry name" value="CDP-OH_P_trans"/>
</dbReference>
<dbReference type="InterPro" id="IPR043130">
    <property type="entry name" value="CDP-OH_PTrfase_TM_dom"/>
</dbReference>
<keyword evidence="5" id="KW-0443">Lipid metabolism</keyword>
<evidence type="ECO:0000313" key="11">
    <source>
        <dbReference type="EMBL" id="PHJ17126.1"/>
    </source>
</evidence>
<dbReference type="Pfam" id="PF01066">
    <property type="entry name" value="CDP-OH_P_transf"/>
    <property type="match status" value="1"/>
</dbReference>
<name>A0A2C6KL73_9APIC</name>
<feature type="transmembrane region" description="Helical" evidence="10">
    <location>
        <begin position="253"/>
        <end position="274"/>
    </location>
</feature>
<evidence type="ECO:0000256" key="5">
    <source>
        <dbReference type="ARBA" id="ARBA00023098"/>
    </source>
</evidence>
<dbReference type="Proteomes" id="UP000221165">
    <property type="component" value="Unassembled WGS sequence"/>
</dbReference>
<evidence type="ECO:0000256" key="10">
    <source>
        <dbReference type="SAM" id="Phobius"/>
    </source>
</evidence>
<keyword evidence="3 10" id="KW-0812">Transmembrane</keyword>
<dbReference type="PANTHER" id="PTHR15362:SF4">
    <property type="entry name" value="CDP-DIACYLGLYCEROL--INOSITOL 3-PHOSPHATIDYLTRANSFERASE"/>
    <property type="match status" value="1"/>
</dbReference>
<dbReference type="PROSITE" id="PS00379">
    <property type="entry name" value="CDP_ALCOHOL_P_TRANSF"/>
    <property type="match status" value="1"/>
</dbReference>
<evidence type="ECO:0000256" key="7">
    <source>
        <dbReference type="ARBA" id="ARBA00023264"/>
    </source>
</evidence>
<gene>
    <name evidence="11" type="ORF">CSUI_009061</name>
</gene>
<sequence>MSTSSSSCTSQGRILSSSSSSFNKMSPHLTPFDVFLYIPNLIGYVRLVLLILSGLCWIVDRPFFFLLCYITSQGLDGVDGEAARRLNQVSIFGACLDQVVDRLSTCLLYVLISAVYPPHYACGLFLFLLFDVGGHWIHFFASAVVGAKSHKDVRATDEKKNEGLAEGEKEKRQKMTRKKEEEEKEKRKEEKMLVAEPHWVLRVYYESRLLMCLCILCYEGFLLSLLLLSNTSSSPFSFSSPHSDVLVKNKTDLFFLSPFTLRLLLGVCTPFMLFKTLTNILQGIYGAKRLVCWGLSLQRKRLQ</sequence>
<comment type="caution">
    <text evidence="11">The sequence shown here is derived from an EMBL/GenBank/DDBJ whole genome shotgun (WGS) entry which is preliminary data.</text>
</comment>
<feature type="region of interest" description="Disordered" evidence="9">
    <location>
        <begin position="156"/>
        <end position="187"/>
    </location>
</feature>
<feature type="region of interest" description="Disordered" evidence="9">
    <location>
        <begin position="1"/>
        <end position="21"/>
    </location>
</feature>
<organism evidence="11 12">
    <name type="scientific">Cystoisospora suis</name>
    <dbReference type="NCBI Taxonomy" id="483139"/>
    <lineage>
        <taxon>Eukaryota</taxon>
        <taxon>Sar</taxon>
        <taxon>Alveolata</taxon>
        <taxon>Apicomplexa</taxon>
        <taxon>Conoidasida</taxon>
        <taxon>Coccidia</taxon>
        <taxon>Eucoccidiorida</taxon>
        <taxon>Eimeriorina</taxon>
        <taxon>Sarcocystidae</taxon>
        <taxon>Cystoisospora</taxon>
    </lineage>
</organism>
<dbReference type="InterPro" id="IPR048254">
    <property type="entry name" value="CDP_ALCOHOL_P_TRANSF_CS"/>
</dbReference>
<comment type="subcellular location">
    <subcellularLocation>
        <location evidence="1">Membrane</location>
        <topology evidence="1">Multi-pass membrane protein</topology>
    </subcellularLocation>
</comment>
<dbReference type="GO" id="GO:0003881">
    <property type="term" value="F:CDP-diacylglycerol-inositol 3-phosphatidyltransferase activity"/>
    <property type="evidence" value="ECO:0007669"/>
    <property type="project" value="TreeGrafter"/>
</dbReference>
<evidence type="ECO:0000256" key="8">
    <source>
        <dbReference type="RuleBase" id="RU003750"/>
    </source>
</evidence>
<evidence type="ECO:0000256" key="6">
    <source>
        <dbReference type="ARBA" id="ARBA00023136"/>
    </source>
</evidence>
<evidence type="ECO:0000313" key="12">
    <source>
        <dbReference type="Proteomes" id="UP000221165"/>
    </source>
</evidence>
<keyword evidence="7" id="KW-1208">Phospholipid metabolism</keyword>
<feature type="transmembrane region" description="Helical" evidence="10">
    <location>
        <begin position="209"/>
        <end position="228"/>
    </location>
</feature>
<feature type="transmembrane region" description="Helical" evidence="10">
    <location>
        <begin position="34"/>
        <end position="59"/>
    </location>
</feature>
<evidence type="ECO:0000256" key="2">
    <source>
        <dbReference type="ARBA" id="ARBA00022679"/>
    </source>
</evidence>
<dbReference type="OrthoDB" id="10251079at2759"/>
<evidence type="ECO:0000256" key="9">
    <source>
        <dbReference type="SAM" id="MobiDB-lite"/>
    </source>
</evidence>
<comment type="similarity">
    <text evidence="8">Belongs to the CDP-alcohol phosphatidyltransferase class-I family.</text>
</comment>
<dbReference type="AlphaFoldDB" id="A0A2C6KL73"/>
<evidence type="ECO:0000256" key="1">
    <source>
        <dbReference type="ARBA" id="ARBA00004141"/>
    </source>
</evidence>
<keyword evidence="6 10" id="KW-0472">Membrane</keyword>
<dbReference type="EMBL" id="MIGC01005255">
    <property type="protein sequence ID" value="PHJ17126.1"/>
    <property type="molecule type" value="Genomic_DNA"/>
</dbReference>
<keyword evidence="12" id="KW-1185">Reference proteome</keyword>
<dbReference type="RefSeq" id="XP_067918851.1">
    <property type="nucleotide sequence ID" value="XM_068069180.1"/>
</dbReference>
<keyword evidence="2 8" id="KW-0808">Transferase</keyword>
<accession>A0A2C6KL73</accession>